<evidence type="ECO:0000256" key="2">
    <source>
        <dbReference type="SAM" id="Phobius"/>
    </source>
</evidence>
<dbReference type="EMBL" id="JABEBT010000081">
    <property type="protein sequence ID" value="KAF7633242.1"/>
    <property type="molecule type" value="Genomic_DNA"/>
</dbReference>
<feature type="compositionally biased region" description="Low complexity" evidence="1">
    <location>
        <begin position="336"/>
        <end position="354"/>
    </location>
</feature>
<accession>A0A8S9ZIM6</accession>
<proteinExistence type="predicted"/>
<keyword evidence="2" id="KW-0472">Membrane</keyword>
<comment type="caution">
    <text evidence="4">The sequence shown here is derived from an EMBL/GenBank/DDBJ whole genome shotgun (WGS) entry which is preliminary data.</text>
</comment>
<feature type="region of interest" description="Disordered" evidence="1">
    <location>
        <begin position="336"/>
        <end position="356"/>
    </location>
</feature>
<feature type="compositionally biased region" description="Polar residues" evidence="1">
    <location>
        <begin position="519"/>
        <end position="541"/>
    </location>
</feature>
<name>A0A8S9ZIM6_9BILA</name>
<keyword evidence="5" id="KW-1185">Reference proteome</keyword>
<reference evidence="4" key="1">
    <citation type="journal article" date="2020" name="Ecol. Evol.">
        <title>Genome structure and content of the rice root-knot nematode (Meloidogyne graminicola).</title>
        <authorList>
            <person name="Phan N.T."/>
            <person name="Danchin E.G.J."/>
            <person name="Klopp C."/>
            <person name="Perfus-Barbeoch L."/>
            <person name="Kozlowski D.K."/>
            <person name="Koutsovoulos G.D."/>
            <person name="Lopez-Roques C."/>
            <person name="Bouchez O."/>
            <person name="Zahm M."/>
            <person name="Besnard G."/>
            <person name="Bellafiore S."/>
        </authorList>
    </citation>
    <scope>NUCLEOTIDE SEQUENCE</scope>
    <source>
        <strain evidence="4">VN-18</strain>
    </source>
</reference>
<feature type="compositionally biased region" description="Basic and acidic residues" evidence="1">
    <location>
        <begin position="462"/>
        <end position="484"/>
    </location>
</feature>
<dbReference type="AlphaFoldDB" id="A0A8S9ZIM6"/>
<keyword evidence="3" id="KW-0732">Signal</keyword>
<feature type="region of interest" description="Disordered" evidence="1">
    <location>
        <begin position="431"/>
        <end position="544"/>
    </location>
</feature>
<organism evidence="4 5">
    <name type="scientific">Meloidogyne graminicola</name>
    <dbReference type="NCBI Taxonomy" id="189291"/>
    <lineage>
        <taxon>Eukaryota</taxon>
        <taxon>Metazoa</taxon>
        <taxon>Ecdysozoa</taxon>
        <taxon>Nematoda</taxon>
        <taxon>Chromadorea</taxon>
        <taxon>Rhabditida</taxon>
        <taxon>Tylenchina</taxon>
        <taxon>Tylenchomorpha</taxon>
        <taxon>Tylenchoidea</taxon>
        <taxon>Meloidogynidae</taxon>
        <taxon>Meloidogyninae</taxon>
        <taxon>Meloidogyne</taxon>
    </lineage>
</organism>
<feature type="chain" id="PRO_5035757690" evidence="3">
    <location>
        <begin position="36"/>
        <end position="604"/>
    </location>
</feature>
<feature type="region of interest" description="Disordered" evidence="1">
    <location>
        <begin position="572"/>
        <end position="604"/>
    </location>
</feature>
<evidence type="ECO:0000313" key="4">
    <source>
        <dbReference type="EMBL" id="KAF7633242.1"/>
    </source>
</evidence>
<keyword evidence="2" id="KW-1133">Transmembrane helix</keyword>
<feature type="transmembrane region" description="Helical" evidence="2">
    <location>
        <begin position="376"/>
        <end position="400"/>
    </location>
</feature>
<gene>
    <name evidence="4" type="ORF">Mgra_00007343</name>
</gene>
<feature type="signal peptide" evidence="3">
    <location>
        <begin position="1"/>
        <end position="35"/>
    </location>
</feature>
<evidence type="ECO:0000313" key="5">
    <source>
        <dbReference type="Proteomes" id="UP000605970"/>
    </source>
</evidence>
<dbReference type="Proteomes" id="UP000605970">
    <property type="component" value="Unassembled WGS sequence"/>
</dbReference>
<evidence type="ECO:0000256" key="1">
    <source>
        <dbReference type="SAM" id="MobiDB-lite"/>
    </source>
</evidence>
<evidence type="ECO:0000256" key="3">
    <source>
        <dbReference type="SAM" id="SignalP"/>
    </source>
</evidence>
<keyword evidence="2" id="KW-0812">Transmembrane</keyword>
<protein>
    <submittedName>
        <fullName evidence="4">Uncharacterized protein</fullName>
    </submittedName>
</protein>
<sequence>MFFISYLHDTGPWSKKTSTLCSLLLLLATFFVLEAAGKEEIVGLFEHKLLKGNKVELNKNFTFVSATSFNSATYKNISHGACDVHIKDDFIEITYHGEFCTVDLLSGRKDKIEFKTGVRSKTGGEIDCLAEGIEGSYSNVLPFIYSKDNEEINEFKADGPSPLKKGAKKCGNEEKCGKRHGECLGETSLEVSWSKDKDGRFNAYTHLIGEVEKGAQLEGVSIFDLEIMDSKGFKMAAVQHNASGTNAYCVPKENPIVKPAAWTITNHEHLSGDRLLVFSLLPPTVSRVFSKDDKITEKRGSEPKCELFIQFSTERYRLLAAIAPSTTTSTTILTTTTTTTETPSTTTTSSTTTSKPEIPKCPAVITTTCPECSKEVIWPVLFVIVFLALIGLAAAFVWFWMKKSKKEKEAETPEQLEDKFLRALYDDEAKKKGPDAVGPFDKWKDNRKKTEKGDAAQGLPPDGKDASKNKPEEAKPKTEEKSKIEQSPTTKTAIGTDKSVVDNKGKSKSAGVDVKKATSAVSAQSAKTATPDVNTPSTSGIKEQPPNVVYIDRIVKEKVFVKSDEYTIEEYSYDDDGNLKPPKIVPENEISTDSASFEGTPELI</sequence>